<dbReference type="EC" id="2.7.1.156" evidence="14"/>
<accession>A0A0M2R279</accession>
<comment type="catalytic activity">
    <reaction evidence="3">
        <text>adenosylcob(III)inamide + GTP = adenosylcob(III)inamide phosphate + GDP + H(+)</text>
        <dbReference type="Rhea" id="RHEA:15765"/>
        <dbReference type="ChEBI" id="CHEBI:2480"/>
        <dbReference type="ChEBI" id="CHEBI:15378"/>
        <dbReference type="ChEBI" id="CHEBI:37565"/>
        <dbReference type="ChEBI" id="CHEBI:58189"/>
        <dbReference type="ChEBI" id="CHEBI:58502"/>
        <dbReference type="EC" id="2.7.1.156"/>
    </reaction>
</comment>
<evidence type="ECO:0000256" key="13">
    <source>
        <dbReference type="ARBA" id="ARBA00023134"/>
    </source>
</evidence>
<evidence type="ECO:0000256" key="1">
    <source>
        <dbReference type="ARBA" id="ARBA00000312"/>
    </source>
</evidence>
<dbReference type="InterPro" id="IPR027417">
    <property type="entry name" value="P-loop_NTPase"/>
</dbReference>
<keyword evidence="13 14" id="KW-0342">GTP-binding</keyword>
<dbReference type="AlphaFoldDB" id="A0A0M2R279"/>
<reference evidence="17 18" key="1">
    <citation type="submission" date="2015-03" db="EMBL/GenBank/DDBJ databases">
        <title>Genome sequence of Kiloniella sp. P1-1, isolated from the gut microflora of Pacific white shrimp, Penaeus vannamei.</title>
        <authorList>
            <person name="Shao Z."/>
            <person name="Wang L."/>
            <person name="Li X."/>
        </authorList>
    </citation>
    <scope>NUCLEOTIDE SEQUENCE [LARGE SCALE GENOMIC DNA]</scope>
    <source>
        <strain evidence="17 18">P1-1</strain>
    </source>
</reference>
<dbReference type="GO" id="GO:0043752">
    <property type="term" value="F:adenosylcobinamide kinase activity"/>
    <property type="evidence" value="ECO:0007669"/>
    <property type="project" value="UniProtKB-EC"/>
</dbReference>
<evidence type="ECO:0000313" key="17">
    <source>
        <dbReference type="EMBL" id="KKJ75997.1"/>
    </source>
</evidence>
<feature type="binding site" evidence="16">
    <location>
        <begin position="57"/>
        <end position="60"/>
    </location>
    <ligand>
        <name>GTP</name>
        <dbReference type="ChEBI" id="CHEBI:37565"/>
    </ligand>
</feature>
<keyword evidence="10 14" id="KW-0547">Nucleotide-binding</keyword>
<protein>
    <recommendedName>
        <fullName evidence="14">Bifunctional adenosylcobalamin biosynthesis protein</fullName>
        <ecNumber evidence="14">2.7.1.156</ecNumber>
        <ecNumber evidence="14">2.7.7.62</ecNumber>
    </recommendedName>
</protein>
<evidence type="ECO:0000256" key="8">
    <source>
        <dbReference type="ARBA" id="ARBA00022573"/>
    </source>
</evidence>
<keyword evidence="12 14" id="KW-0067">ATP-binding</keyword>
<comment type="caution">
    <text evidence="17">The sequence shown here is derived from an EMBL/GenBank/DDBJ whole genome shotgun (WGS) entry which is preliminary data.</text>
</comment>
<comment type="catalytic activity">
    <reaction evidence="2 14">
        <text>adenosylcob(III)inamide phosphate + GTP + H(+) = adenosylcob(III)inamide-GDP + diphosphate</text>
        <dbReference type="Rhea" id="RHEA:22712"/>
        <dbReference type="ChEBI" id="CHEBI:15378"/>
        <dbReference type="ChEBI" id="CHEBI:33019"/>
        <dbReference type="ChEBI" id="CHEBI:37565"/>
        <dbReference type="ChEBI" id="CHEBI:58502"/>
        <dbReference type="ChEBI" id="CHEBI:60487"/>
        <dbReference type="EC" id="2.7.7.62"/>
    </reaction>
</comment>
<dbReference type="Proteomes" id="UP000034491">
    <property type="component" value="Unassembled WGS sequence"/>
</dbReference>
<keyword evidence="18" id="KW-1185">Reference proteome</keyword>
<evidence type="ECO:0000256" key="14">
    <source>
        <dbReference type="PIRNR" id="PIRNR006135"/>
    </source>
</evidence>
<sequence>MSEKNTALAHSLILGGARSGKSSYAEQLTERQGGECFYIATARVWDDEMADRIDEHKERRGERWTTFEEPLDLVQCLQRIQRPDASILVDCLTLWVTNLMMEGRDPDVEGAQLVASLTELSCPVVLVSNEVGLGIVPMDKMSRDFRDYAGRLHQRLAAVVPSVTFMVSGLPMQVKPSATGLTKF</sequence>
<dbReference type="GO" id="GO:0008820">
    <property type="term" value="F:cobinamide phosphate guanylyltransferase activity"/>
    <property type="evidence" value="ECO:0007669"/>
    <property type="project" value="UniProtKB-UniRule"/>
</dbReference>
<evidence type="ECO:0000256" key="5">
    <source>
        <dbReference type="ARBA" id="ARBA00004692"/>
    </source>
</evidence>
<dbReference type="UniPathway" id="UPA00148">
    <property type="reaction ID" value="UER00236"/>
</dbReference>
<dbReference type="InterPro" id="IPR003203">
    <property type="entry name" value="CobU/CobP"/>
</dbReference>
<dbReference type="Pfam" id="PF02283">
    <property type="entry name" value="CobU"/>
    <property type="match status" value="1"/>
</dbReference>
<evidence type="ECO:0000313" key="18">
    <source>
        <dbReference type="Proteomes" id="UP000034491"/>
    </source>
</evidence>
<dbReference type="GO" id="GO:0009236">
    <property type="term" value="P:cobalamin biosynthetic process"/>
    <property type="evidence" value="ECO:0007669"/>
    <property type="project" value="UniProtKB-UniRule"/>
</dbReference>
<keyword evidence="11 14" id="KW-0418">Kinase</keyword>
<feature type="binding site" evidence="16">
    <location>
        <position position="90"/>
    </location>
    <ligand>
        <name>GTP</name>
        <dbReference type="ChEBI" id="CHEBI:37565"/>
    </ligand>
</feature>
<evidence type="ECO:0000256" key="11">
    <source>
        <dbReference type="ARBA" id="ARBA00022777"/>
    </source>
</evidence>
<dbReference type="STRING" id="1549748.WH95_15675"/>
<comment type="pathway">
    <text evidence="5 14">Cofactor biosynthesis; adenosylcobalamin biosynthesis; adenosylcobalamin from cob(II)yrinate a,c-diamide: step 6/7.</text>
</comment>
<dbReference type="PIRSF" id="PIRSF006135">
    <property type="entry name" value="CobU"/>
    <property type="match status" value="1"/>
</dbReference>
<dbReference type="GO" id="GO:0005525">
    <property type="term" value="F:GTP binding"/>
    <property type="evidence" value="ECO:0007669"/>
    <property type="project" value="UniProtKB-UniRule"/>
</dbReference>
<evidence type="ECO:0000256" key="3">
    <source>
        <dbReference type="ARBA" id="ARBA00001522"/>
    </source>
</evidence>
<comment type="pathway">
    <text evidence="6 14">Cofactor biosynthesis; adenosylcobalamin biosynthesis; adenosylcobalamin from cob(II)yrinate a,c-diamide: step 5/7.</text>
</comment>
<evidence type="ECO:0000256" key="15">
    <source>
        <dbReference type="PIRSR" id="PIRSR006135-1"/>
    </source>
</evidence>
<evidence type="ECO:0000256" key="16">
    <source>
        <dbReference type="PIRSR" id="PIRSR006135-2"/>
    </source>
</evidence>
<evidence type="ECO:0000256" key="2">
    <source>
        <dbReference type="ARBA" id="ARBA00000711"/>
    </source>
</evidence>
<dbReference type="PANTHER" id="PTHR34848:SF1">
    <property type="entry name" value="BIFUNCTIONAL ADENOSYLCOBALAMIN BIOSYNTHESIS PROTEIN COBU"/>
    <property type="match status" value="1"/>
</dbReference>
<evidence type="ECO:0000256" key="10">
    <source>
        <dbReference type="ARBA" id="ARBA00022741"/>
    </source>
</evidence>
<name>A0A0M2R279_9PROT</name>
<keyword evidence="8 14" id="KW-0169">Cobalamin biosynthesis</keyword>
<comment type="function">
    <text evidence="4 14">Catalyzes ATP-dependent phosphorylation of adenosylcobinamide and addition of GMP to adenosylcobinamide phosphate.</text>
</comment>
<dbReference type="EMBL" id="LANI01000023">
    <property type="protein sequence ID" value="KKJ75997.1"/>
    <property type="molecule type" value="Genomic_DNA"/>
</dbReference>
<dbReference type="GO" id="GO:0005524">
    <property type="term" value="F:ATP binding"/>
    <property type="evidence" value="ECO:0007669"/>
    <property type="project" value="UniProtKB-UniRule"/>
</dbReference>
<feature type="binding site" evidence="16">
    <location>
        <position position="68"/>
    </location>
    <ligand>
        <name>GTP</name>
        <dbReference type="ChEBI" id="CHEBI:37565"/>
    </ligand>
</feature>
<evidence type="ECO:0000256" key="7">
    <source>
        <dbReference type="ARBA" id="ARBA00007490"/>
    </source>
</evidence>
<dbReference type="EC" id="2.7.7.62" evidence="14"/>
<dbReference type="PATRIC" id="fig|1549748.8.peg.1896"/>
<comment type="catalytic activity">
    <reaction evidence="1 14">
        <text>adenosylcob(III)inamide + ATP = adenosylcob(III)inamide phosphate + ADP + H(+)</text>
        <dbReference type="Rhea" id="RHEA:15769"/>
        <dbReference type="ChEBI" id="CHEBI:2480"/>
        <dbReference type="ChEBI" id="CHEBI:15378"/>
        <dbReference type="ChEBI" id="CHEBI:30616"/>
        <dbReference type="ChEBI" id="CHEBI:58502"/>
        <dbReference type="ChEBI" id="CHEBI:456216"/>
        <dbReference type="EC" id="2.7.1.156"/>
    </reaction>
</comment>
<dbReference type="NCBIfam" id="NF004469">
    <property type="entry name" value="PRK05800.1"/>
    <property type="match status" value="1"/>
</dbReference>
<dbReference type="Gene3D" id="3.40.50.300">
    <property type="entry name" value="P-loop containing nucleotide triphosphate hydrolases"/>
    <property type="match status" value="1"/>
</dbReference>
<feature type="binding site" evidence="16">
    <location>
        <begin position="40"/>
        <end position="42"/>
    </location>
    <ligand>
        <name>GTP</name>
        <dbReference type="ChEBI" id="CHEBI:37565"/>
    </ligand>
</feature>
<gene>
    <name evidence="17" type="ORF">WH95_15675</name>
</gene>
<evidence type="ECO:0000256" key="12">
    <source>
        <dbReference type="ARBA" id="ARBA00022840"/>
    </source>
</evidence>
<dbReference type="CDD" id="cd00544">
    <property type="entry name" value="CobU"/>
    <property type="match status" value="1"/>
</dbReference>
<feature type="active site" description="GMP-histidine intermediate" evidence="15">
    <location>
        <position position="56"/>
    </location>
</feature>
<evidence type="ECO:0000256" key="6">
    <source>
        <dbReference type="ARBA" id="ARBA00005159"/>
    </source>
</evidence>
<organism evidence="17 18">
    <name type="scientific">Kiloniella litopenaei</name>
    <dbReference type="NCBI Taxonomy" id="1549748"/>
    <lineage>
        <taxon>Bacteria</taxon>
        <taxon>Pseudomonadati</taxon>
        <taxon>Pseudomonadota</taxon>
        <taxon>Alphaproteobacteria</taxon>
        <taxon>Rhodospirillales</taxon>
        <taxon>Kiloniellaceae</taxon>
        <taxon>Kiloniella</taxon>
    </lineage>
</organism>
<dbReference type="OrthoDB" id="9788370at2"/>
<feature type="binding site" evidence="16">
    <location>
        <begin position="15"/>
        <end position="22"/>
    </location>
    <ligand>
        <name>GTP</name>
        <dbReference type="ChEBI" id="CHEBI:37565"/>
    </ligand>
</feature>
<dbReference type="PANTHER" id="PTHR34848">
    <property type="match status" value="1"/>
</dbReference>
<comment type="similarity">
    <text evidence="7 14">Belongs to the CobU/CobP family.</text>
</comment>
<keyword evidence="9 14" id="KW-0808">Transferase</keyword>
<evidence type="ECO:0000256" key="9">
    <source>
        <dbReference type="ARBA" id="ARBA00022679"/>
    </source>
</evidence>
<dbReference type="RefSeq" id="WP_046509010.1">
    <property type="nucleotide sequence ID" value="NZ_LANI01000023.1"/>
</dbReference>
<proteinExistence type="inferred from homology"/>
<dbReference type="SUPFAM" id="SSF52540">
    <property type="entry name" value="P-loop containing nucleoside triphosphate hydrolases"/>
    <property type="match status" value="1"/>
</dbReference>
<evidence type="ECO:0000256" key="4">
    <source>
        <dbReference type="ARBA" id="ARBA00003889"/>
    </source>
</evidence>